<keyword evidence="2" id="KW-0813">Transport</keyword>
<evidence type="ECO:0000256" key="1">
    <source>
        <dbReference type="ARBA" id="ARBA00004141"/>
    </source>
</evidence>
<evidence type="ECO:0000256" key="10">
    <source>
        <dbReference type="SAM" id="Phobius"/>
    </source>
</evidence>
<evidence type="ECO:0000313" key="13">
    <source>
        <dbReference type="Proteomes" id="UP000054937"/>
    </source>
</evidence>
<evidence type="ECO:0000256" key="7">
    <source>
        <dbReference type="ARBA" id="ARBA00023286"/>
    </source>
</evidence>
<keyword evidence="13" id="KW-1185">Reference proteome</keyword>
<dbReference type="InterPro" id="IPR018490">
    <property type="entry name" value="cNMP-bd_dom_sf"/>
</dbReference>
<dbReference type="SUPFAM" id="SSF51206">
    <property type="entry name" value="cAMP-binding domain-like"/>
    <property type="match status" value="2"/>
</dbReference>
<dbReference type="PANTHER" id="PTHR45638:SF11">
    <property type="entry name" value="CYCLIC NUCLEOTIDE-GATED CATION CHANNEL SUBUNIT A"/>
    <property type="match status" value="1"/>
</dbReference>
<evidence type="ECO:0000256" key="5">
    <source>
        <dbReference type="ARBA" id="ARBA00023065"/>
    </source>
</evidence>
<dbReference type="CDD" id="cd00038">
    <property type="entry name" value="CAP_ED"/>
    <property type="match status" value="2"/>
</dbReference>
<dbReference type="EMBL" id="LDAU01000110">
    <property type="protein sequence ID" value="KRX04883.1"/>
    <property type="molecule type" value="Genomic_DNA"/>
</dbReference>
<dbReference type="InParanoid" id="A0A0V0QRH3"/>
<dbReference type="Pfam" id="PF00027">
    <property type="entry name" value="cNMP_binding"/>
    <property type="match status" value="2"/>
</dbReference>
<dbReference type="Gene3D" id="1.10.287.630">
    <property type="entry name" value="Helix hairpin bin"/>
    <property type="match status" value="1"/>
</dbReference>
<protein>
    <submittedName>
        <fullName evidence="12">Cyclic nucleotide-binding protein</fullName>
    </submittedName>
</protein>
<comment type="subcellular location">
    <subcellularLocation>
        <location evidence="1">Membrane</location>
        <topology evidence="1">Multi-pass membrane protein</topology>
    </subcellularLocation>
</comment>
<dbReference type="GO" id="GO:0044877">
    <property type="term" value="F:protein-containing complex binding"/>
    <property type="evidence" value="ECO:0007669"/>
    <property type="project" value="TreeGrafter"/>
</dbReference>
<keyword evidence="5" id="KW-0406">Ion transport</keyword>
<keyword evidence="4 10" id="KW-1133">Transmembrane helix</keyword>
<evidence type="ECO:0000256" key="6">
    <source>
        <dbReference type="ARBA" id="ARBA00023136"/>
    </source>
</evidence>
<dbReference type="InterPro" id="IPR018488">
    <property type="entry name" value="cNMP-bd_CS"/>
</dbReference>
<evidence type="ECO:0000259" key="11">
    <source>
        <dbReference type="PROSITE" id="PS50042"/>
    </source>
</evidence>
<organism evidence="12 13">
    <name type="scientific">Pseudocohnilembus persalinus</name>
    <name type="common">Ciliate</name>
    <dbReference type="NCBI Taxonomy" id="266149"/>
    <lineage>
        <taxon>Eukaryota</taxon>
        <taxon>Sar</taxon>
        <taxon>Alveolata</taxon>
        <taxon>Ciliophora</taxon>
        <taxon>Intramacronucleata</taxon>
        <taxon>Oligohymenophorea</taxon>
        <taxon>Scuticociliatia</taxon>
        <taxon>Philasterida</taxon>
        <taxon>Pseudocohnilembidae</taxon>
        <taxon>Pseudocohnilembus</taxon>
    </lineage>
</organism>
<dbReference type="InterPro" id="IPR014710">
    <property type="entry name" value="RmlC-like_jellyroll"/>
</dbReference>
<feature type="compositionally biased region" description="Polar residues" evidence="9">
    <location>
        <begin position="524"/>
        <end position="542"/>
    </location>
</feature>
<feature type="domain" description="Cyclic nucleotide-binding" evidence="11">
    <location>
        <begin position="135"/>
        <end position="236"/>
    </location>
</feature>
<feature type="transmembrane region" description="Helical" evidence="10">
    <location>
        <begin position="100"/>
        <end position="121"/>
    </location>
</feature>
<dbReference type="InterPro" id="IPR000595">
    <property type="entry name" value="cNMP-bd_dom"/>
</dbReference>
<keyword evidence="6 10" id="KW-0472">Membrane</keyword>
<feature type="domain" description="Cyclic nucleotide-binding" evidence="11">
    <location>
        <begin position="404"/>
        <end position="500"/>
    </location>
</feature>
<reference evidence="12 13" key="1">
    <citation type="journal article" date="2015" name="Sci. Rep.">
        <title>Genome of the facultative scuticociliatosis pathogen Pseudocohnilembus persalinus provides insight into its virulence through horizontal gene transfer.</title>
        <authorList>
            <person name="Xiong J."/>
            <person name="Wang G."/>
            <person name="Cheng J."/>
            <person name="Tian M."/>
            <person name="Pan X."/>
            <person name="Warren A."/>
            <person name="Jiang C."/>
            <person name="Yuan D."/>
            <person name="Miao W."/>
        </authorList>
    </citation>
    <scope>NUCLEOTIDE SEQUENCE [LARGE SCALE GENOMIC DNA]</scope>
    <source>
        <strain evidence="12">36N120E</strain>
    </source>
</reference>
<comment type="caution">
    <text evidence="12">The sequence shown here is derived from an EMBL/GenBank/DDBJ whole genome shotgun (WGS) entry which is preliminary data.</text>
</comment>
<proteinExistence type="predicted"/>
<dbReference type="Gene3D" id="2.60.120.10">
    <property type="entry name" value="Jelly Rolls"/>
    <property type="match status" value="2"/>
</dbReference>
<dbReference type="AlphaFoldDB" id="A0A0V0QRH3"/>
<evidence type="ECO:0000256" key="2">
    <source>
        <dbReference type="ARBA" id="ARBA00022448"/>
    </source>
</evidence>
<dbReference type="SMART" id="SM00100">
    <property type="entry name" value="cNMP"/>
    <property type="match status" value="2"/>
</dbReference>
<dbReference type="PROSITE" id="PS00888">
    <property type="entry name" value="CNMP_BINDING_1"/>
    <property type="match status" value="1"/>
</dbReference>
<sequence>MQELNKIQQFNKVKDLDDALKVDKKVIEEINDRIYKKFLFFTFFNYIVHLSQINHQEDQIQAEVEDSHITKLYILSIQFTNDASTGNSFGQVFPLTIPEIICSIIVMVGGASFFAILFASFESVIQLFRVSVEDLFNLGSPGFVFTINKYLYHKACVKNDIVIRAGEIADEFFIIKYGRVEVVATDGKTIIGILEEGSFFGEIGLLMNNQKRSVSIRAMQNCLFLCLNKEKFDLIMNIFPDQKGYLQRVSKQRLKTTDKKQALEKINLPEFTPFYDLSDSKLYTFYLYWAITCSSSGSYGEIYVVILFSEVSNLSTTYKTLFAQHLEKMDIIDFWCDIKKVPISLKSRIDQYYEYYWFKFRGIDEDVVLQDLPQTIQNEIIISIMSNIAFQIQQGTKGSGTGALLSILKFLKLQLVPKGEYVFLKQEIATEMYFIIEGKAQVIIQDQISGSETVVNVLKKGDYFGEIAILGKKPGIRGAGIKAQSNLFLASLSLGDFNLICNFYPEIYNMISNLGKEREKQNKARQQNQNSSDEKQLSSARKQQAIQLLSQASIIDQINEGQYD</sequence>
<evidence type="ECO:0000256" key="3">
    <source>
        <dbReference type="ARBA" id="ARBA00022692"/>
    </source>
</evidence>
<dbReference type="OrthoDB" id="421831at2759"/>
<name>A0A0V0QRH3_PSEPJ</name>
<dbReference type="InterPro" id="IPR050866">
    <property type="entry name" value="CNG_cation_channel"/>
</dbReference>
<keyword evidence="7" id="KW-1071">Ligand-gated ion channel</keyword>
<evidence type="ECO:0000256" key="8">
    <source>
        <dbReference type="ARBA" id="ARBA00023303"/>
    </source>
</evidence>
<dbReference type="PANTHER" id="PTHR45638">
    <property type="entry name" value="CYCLIC NUCLEOTIDE-GATED CATION CHANNEL SUBUNIT A"/>
    <property type="match status" value="1"/>
</dbReference>
<evidence type="ECO:0000256" key="9">
    <source>
        <dbReference type="SAM" id="MobiDB-lite"/>
    </source>
</evidence>
<dbReference type="PROSITE" id="PS50042">
    <property type="entry name" value="CNMP_BINDING_3"/>
    <property type="match status" value="2"/>
</dbReference>
<dbReference type="GO" id="GO:0016020">
    <property type="term" value="C:membrane"/>
    <property type="evidence" value="ECO:0007669"/>
    <property type="project" value="UniProtKB-SubCell"/>
</dbReference>
<evidence type="ECO:0000256" key="4">
    <source>
        <dbReference type="ARBA" id="ARBA00022989"/>
    </source>
</evidence>
<dbReference type="GO" id="GO:0005221">
    <property type="term" value="F:intracellularly cyclic nucleotide-activated monoatomic cation channel activity"/>
    <property type="evidence" value="ECO:0007669"/>
    <property type="project" value="InterPro"/>
</dbReference>
<feature type="region of interest" description="Disordered" evidence="9">
    <location>
        <begin position="519"/>
        <end position="542"/>
    </location>
</feature>
<keyword evidence="3 10" id="KW-0812">Transmembrane</keyword>
<accession>A0A0V0QRH3</accession>
<evidence type="ECO:0000313" key="12">
    <source>
        <dbReference type="EMBL" id="KRX04883.1"/>
    </source>
</evidence>
<keyword evidence="8" id="KW-0407">Ion channel</keyword>
<dbReference type="Proteomes" id="UP000054937">
    <property type="component" value="Unassembled WGS sequence"/>
</dbReference>
<gene>
    <name evidence="12" type="ORF">PPERSA_06517</name>
</gene>